<protein>
    <submittedName>
        <fullName evidence="7">Putative aldouronate transport system substrate-binding protein</fullName>
    </submittedName>
</protein>
<keyword evidence="5" id="KW-0449">Lipoprotein</keyword>
<keyword evidence="2" id="KW-0732">Signal</keyword>
<dbReference type="InterPro" id="IPR006311">
    <property type="entry name" value="TAT_signal"/>
</dbReference>
<dbReference type="RefSeq" id="WP_185050695.1">
    <property type="nucleotide sequence ID" value="NZ_BAABIX010000001.1"/>
</dbReference>
<keyword evidence="3" id="KW-0472">Membrane</keyword>
<feature type="region of interest" description="Disordered" evidence="6">
    <location>
        <begin position="32"/>
        <end position="58"/>
    </location>
</feature>
<dbReference type="EMBL" id="JACHGN010000006">
    <property type="protein sequence ID" value="MBB5133769.1"/>
    <property type="molecule type" value="Genomic_DNA"/>
</dbReference>
<dbReference type="PANTHER" id="PTHR43649">
    <property type="entry name" value="ARABINOSE-BINDING PROTEIN-RELATED"/>
    <property type="match status" value="1"/>
</dbReference>
<dbReference type="Pfam" id="PF01547">
    <property type="entry name" value="SBP_bac_1"/>
    <property type="match status" value="1"/>
</dbReference>
<name>A0A840P448_9ACTN</name>
<reference evidence="7 8" key="1">
    <citation type="submission" date="2020-08" db="EMBL/GenBank/DDBJ databases">
        <title>Genomic Encyclopedia of Type Strains, Phase IV (KMG-IV): sequencing the most valuable type-strain genomes for metagenomic binning, comparative biology and taxonomic classification.</title>
        <authorList>
            <person name="Goeker M."/>
        </authorList>
    </citation>
    <scope>NUCLEOTIDE SEQUENCE [LARGE SCALE GENOMIC DNA]</scope>
    <source>
        <strain evidence="7 8">DSM 45615</strain>
    </source>
</reference>
<evidence type="ECO:0000256" key="5">
    <source>
        <dbReference type="ARBA" id="ARBA00023288"/>
    </source>
</evidence>
<dbReference type="PANTHER" id="PTHR43649:SF33">
    <property type="entry name" value="POLYGALACTURONAN_RHAMNOGALACTURONAN-BINDING PROTEIN YTCQ"/>
    <property type="match status" value="1"/>
</dbReference>
<dbReference type="SUPFAM" id="SSF53850">
    <property type="entry name" value="Periplasmic binding protein-like II"/>
    <property type="match status" value="1"/>
</dbReference>
<evidence type="ECO:0000313" key="7">
    <source>
        <dbReference type="EMBL" id="MBB5133769.1"/>
    </source>
</evidence>
<dbReference type="Gene3D" id="3.40.190.10">
    <property type="entry name" value="Periplasmic binding protein-like II"/>
    <property type="match status" value="1"/>
</dbReference>
<dbReference type="InterPro" id="IPR006059">
    <property type="entry name" value="SBP"/>
</dbReference>
<evidence type="ECO:0000313" key="8">
    <source>
        <dbReference type="Proteomes" id="UP000578449"/>
    </source>
</evidence>
<proteinExistence type="predicted"/>
<evidence type="ECO:0000256" key="4">
    <source>
        <dbReference type="ARBA" id="ARBA00023139"/>
    </source>
</evidence>
<keyword evidence="8" id="KW-1185">Reference proteome</keyword>
<dbReference type="AlphaFoldDB" id="A0A840P448"/>
<sequence length="537" mass="57824">MSAIDRRTLLRFAGIASLAAWGVPSLTGCASGGTGSVSNTGRDRTPWPVHRRLEGPAPDLKAGVDGALDAFFRYPATLSRSADQPGDGSDVTAFIPTYGPPPAPVESNRLWQAINQALGVNIKLNLVPISEYKSKLTTLMASNDLPDIIMIMPVPRVREFIAASCADISDYVGGNRVADYPNLANLPTVSWQSMGRIGGKIYGVPLSRARAGNALHINRTAYDAAGAPLQWTAEQFFESLKAVTGGRMYGFGAVSEDLGMPYHAASHKAPQQWRLEGGAFVHMSATEEYRAAIEFAAKCFQAGYYHPSSKTGTLADIMNLYYSQNVGAVMGNFMNYANGIYIDRVGDRFTTDLALSYGDGHWLGTGLFGYTVFKKASPERVKMLLRICDFLAAPFGTKEHELVNHGVEGVHFTRGDGLLQPTEPAAAENRNSLPIGRYICCAPEYIFIPGKEQQVRHAFDIQNTLLSKGIANPADGLASPTMDADGERLTRELADAVNAIITGRAGMSTWDAAARRWRDGGGAKIADELAAEHAAGR</sequence>
<organism evidence="7 8">
    <name type="scientific">Thermocatellispora tengchongensis</name>
    <dbReference type="NCBI Taxonomy" id="1073253"/>
    <lineage>
        <taxon>Bacteria</taxon>
        <taxon>Bacillati</taxon>
        <taxon>Actinomycetota</taxon>
        <taxon>Actinomycetes</taxon>
        <taxon>Streptosporangiales</taxon>
        <taxon>Streptosporangiaceae</taxon>
        <taxon>Thermocatellispora</taxon>
    </lineage>
</organism>
<evidence type="ECO:0000256" key="2">
    <source>
        <dbReference type="ARBA" id="ARBA00022729"/>
    </source>
</evidence>
<comment type="caution">
    <text evidence="7">The sequence shown here is derived from an EMBL/GenBank/DDBJ whole genome shotgun (WGS) entry which is preliminary data.</text>
</comment>
<evidence type="ECO:0000256" key="6">
    <source>
        <dbReference type="SAM" id="MobiDB-lite"/>
    </source>
</evidence>
<evidence type="ECO:0000256" key="3">
    <source>
        <dbReference type="ARBA" id="ARBA00023136"/>
    </source>
</evidence>
<dbReference type="PROSITE" id="PS51318">
    <property type="entry name" value="TAT"/>
    <property type="match status" value="1"/>
</dbReference>
<dbReference type="Proteomes" id="UP000578449">
    <property type="component" value="Unassembled WGS sequence"/>
</dbReference>
<accession>A0A840P448</accession>
<dbReference type="InterPro" id="IPR050490">
    <property type="entry name" value="Bact_solute-bd_prot1"/>
</dbReference>
<dbReference type="PROSITE" id="PS51257">
    <property type="entry name" value="PROKAR_LIPOPROTEIN"/>
    <property type="match status" value="1"/>
</dbReference>
<keyword evidence="4" id="KW-0564">Palmitate</keyword>
<evidence type="ECO:0000256" key="1">
    <source>
        <dbReference type="ARBA" id="ARBA00022475"/>
    </source>
</evidence>
<keyword evidence="1" id="KW-1003">Cell membrane</keyword>
<gene>
    <name evidence="7" type="ORF">HNP84_003495</name>
</gene>